<proteinExistence type="predicted"/>
<evidence type="ECO:0000313" key="6">
    <source>
        <dbReference type="EMBL" id="URZ14004.1"/>
    </source>
</evidence>
<evidence type="ECO:0000256" key="1">
    <source>
        <dbReference type="ARBA" id="ARBA00004651"/>
    </source>
</evidence>
<sequence>MSFLSLIPAFVTIIFTFKTRKLIISLFVGVLVGALMHNGLINGIISIGEYTMKAVANKDSAYTLSFFIGFGSLAELIQMAGGISGFSAAISKWVKSEKDVFMWAWLLSIITFFHSSFHTIAVGTVLTPSLKKLNGSREKLAFILSVTSTQLILLIPIATSYLGYMVTLVTNNIKHRHIYEKAYTILVKSILWNFFPWIMLILGILISLFGIGFGKIRIGKPREEGSKLTKGHLEKESLSNKNIDEYPKNSKNLIVPIVLLLSSTIFFFWWTGKDYASGFINALTYAKFNVSIFSGVILTLFLTSLYYLFEHISVAEIEAHIIKGGEKVLSLVMILALSWALTAITQALGINNLIDSPFIKSIPKFLIPSMLFTISAVIAYAMGSSWATWALMMPLAINFSLDLSISIPLMVGTVFSGGAVSDVISPLAAQMADISYGDHLTSSFPYLILGVLLTIISYLIVGMSI</sequence>
<evidence type="ECO:0000256" key="2">
    <source>
        <dbReference type="ARBA" id="ARBA00022475"/>
    </source>
</evidence>
<dbReference type="KEGG" id="crw:CROST_047820"/>
<accession>A0A1S8LID8</accession>
<reference evidence="6 7" key="1">
    <citation type="submission" date="2022-04" db="EMBL/GenBank/DDBJ databases">
        <title>Genome sequence of C. roseum typestrain.</title>
        <authorList>
            <person name="Poehlein A."/>
            <person name="Schoch T."/>
            <person name="Duerre P."/>
            <person name="Daniel R."/>
        </authorList>
    </citation>
    <scope>NUCLEOTIDE SEQUENCE [LARGE SCALE GENOMIC DNA]</scope>
    <source>
        <strain evidence="6 7">DSM 7320</strain>
        <plasmid evidence="6 7">p330</plasmid>
    </source>
</reference>
<keyword evidence="5" id="KW-0472">Membrane</keyword>
<dbReference type="GO" id="GO:0005886">
    <property type="term" value="C:plasma membrane"/>
    <property type="evidence" value="ECO:0007669"/>
    <property type="project" value="UniProtKB-SubCell"/>
</dbReference>
<keyword evidence="4" id="KW-1133">Transmembrane helix</keyword>
<dbReference type="RefSeq" id="WP_077835151.1">
    <property type="nucleotide sequence ID" value="NZ_CP096984.1"/>
</dbReference>
<evidence type="ECO:0000313" key="7">
    <source>
        <dbReference type="Proteomes" id="UP000190951"/>
    </source>
</evidence>
<dbReference type="EMBL" id="CP096984">
    <property type="protein sequence ID" value="URZ14004.1"/>
    <property type="molecule type" value="Genomic_DNA"/>
</dbReference>
<evidence type="ECO:0000256" key="5">
    <source>
        <dbReference type="ARBA" id="ARBA00023136"/>
    </source>
</evidence>
<keyword evidence="2" id="KW-1003">Cell membrane</keyword>
<keyword evidence="6" id="KW-0614">Plasmid</keyword>
<gene>
    <name evidence="6" type="ORF">CROST_047820</name>
</gene>
<name>A0A1S8LID8_9CLOT</name>
<dbReference type="Proteomes" id="UP000190951">
    <property type="component" value="Plasmid p330"/>
</dbReference>
<dbReference type="Pfam" id="PF03553">
    <property type="entry name" value="Na_H_antiporter"/>
    <property type="match status" value="1"/>
</dbReference>
<dbReference type="InterPro" id="IPR018461">
    <property type="entry name" value="Na/H_Antiport_NhaC-like_C"/>
</dbReference>
<keyword evidence="7" id="KW-1185">Reference proteome</keyword>
<evidence type="ECO:0000256" key="3">
    <source>
        <dbReference type="ARBA" id="ARBA00022692"/>
    </source>
</evidence>
<dbReference type="PANTHER" id="PTHR43478">
    <property type="entry name" value="NA+/H+ ANTIPORTER-RELATED"/>
    <property type="match status" value="1"/>
</dbReference>
<geneLocation type="plasmid" evidence="6 7">
    <name>p330</name>
</geneLocation>
<keyword evidence="3" id="KW-0812">Transmembrane</keyword>
<dbReference type="PANTHER" id="PTHR43478:SF1">
    <property type="entry name" value="NA+_H+ ANTIPORTER NHAC-LIKE C-TERMINAL DOMAIN-CONTAINING PROTEIN"/>
    <property type="match status" value="1"/>
</dbReference>
<organism evidence="6 7">
    <name type="scientific">Clostridium felsineum</name>
    <dbReference type="NCBI Taxonomy" id="36839"/>
    <lineage>
        <taxon>Bacteria</taxon>
        <taxon>Bacillati</taxon>
        <taxon>Bacillota</taxon>
        <taxon>Clostridia</taxon>
        <taxon>Eubacteriales</taxon>
        <taxon>Clostridiaceae</taxon>
        <taxon>Clostridium</taxon>
    </lineage>
</organism>
<protein>
    <submittedName>
        <fullName evidence="6">Uncharacterized protein</fullName>
    </submittedName>
</protein>
<comment type="subcellular location">
    <subcellularLocation>
        <location evidence="1">Cell membrane</location>
        <topology evidence="1">Multi-pass membrane protein</topology>
    </subcellularLocation>
</comment>
<dbReference type="STRING" id="84029.CROST_07090"/>
<evidence type="ECO:0000256" key="4">
    <source>
        <dbReference type="ARBA" id="ARBA00022989"/>
    </source>
</evidence>
<dbReference type="AlphaFoldDB" id="A0A1S8LID8"/>